<feature type="compositionally biased region" description="Basic and acidic residues" evidence="1">
    <location>
        <begin position="33"/>
        <end position="51"/>
    </location>
</feature>
<dbReference type="Proteomes" id="UP000198733">
    <property type="component" value="Unassembled WGS sequence"/>
</dbReference>
<dbReference type="Pfam" id="PF13519">
    <property type="entry name" value="VWA_2"/>
    <property type="match status" value="1"/>
</dbReference>
<dbReference type="Gene3D" id="3.40.50.410">
    <property type="entry name" value="von Willebrand factor, type A domain"/>
    <property type="match status" value="1"/>
</dbReference>
<dbReference type="PROSITE" id="PS51257">
    <property type="entry name" value="PROKAR_LIPOPROTEIN"/>
    <property type="match status" value="1"/>
</dbReference>
<dbReference type="InterPro" id="IPR002035">
    <property type="entry name" value="VWF_A"/>
</dbReference>
<proteinExistence type="predicted"/>
<name>A0A1H9C384_9BACI</name>
<dbReference type="SMART" id="SM00327">
    <property type="entry name" value="VWA"/>
    <property type="match status" value="1"/>
</dbReference>
<dbReference type="PROSITE" id="PS50234">
    <property type="entry name" value="VWFA"/>
    <property type="match status" value="1"/>
</dbReference>
<evidence type="ECO:0000313" key="3">
    <source>
        <dbReference type="EMBL" id="SEP95303.1"/>
    </source>
</evidence>
<dbReference type="EMBL" id="FOEH01000001">
    <property type="protein sequence ID" value="SEP95303.1"/>
    <property type="molecule type" value="Genomic_DNA"/>
</dbReference>
<feature type="region of interest" description="Disordered" evidence="1">
    <location>
        <begin position="28"/>
        <end position="67"/>
    </location>
</feature>
<keyword evidence="4" id="KW-1185">Reference proteome</keyword>
<comment type="caution">
    <text evidence="3">The sequence shown here is derived from an EMBL/GenBank/DDBJ whole genome shotgun (WGS) entry which is preliminary data.</text>
</comment>
<dbReference type="SUPFAM" id="SSF53300">
    <property type="entry name" value="vWA-like"/>
    <property type="match status" value="1"/>
</dbReference>
<accession>A0A1H9C384</accession>
<gene>
    <name evidence="3" type="ORF">SAMN05216232_1433</name>
</gene>
<organism evidence="3 4">
    <name type="scientific">Virgibacillus subterraneus</name>
    <dbReference type="NCBI Taxonomy" id="621109"/>
    <lineage>
        <taxon>Bacteria</taxon>
        <taxon>Bacillati</taxon>
        <taxon>Bacillota</taxon>
        <taxon>Bacilli</taxon>
        <taxon>Bacillales</taxon>
        <taxon>Bacillaceae</taxon>
        <taxon>Virgibacillus</taxon>
    </lineage>
</organism>
<protein>
    <submittedName>
        <fullName evidence="3">Ca-activated chloride channel family protein</fullName>
    </submittedName>
</protein>
<dbReference type="RefSeq" id="WP_092503281.1">
    <property type="nucleotide sequence ID" value="NZ_FOEH01000001.1"/>
</dbReference>
<feature type="domain" description="VWFA" evidence="2">
    <location>
        <begin position="170"/>
        <end position="362"/>
    </location>
</feature>
<evidence type="ECO:0000259" key="2">
    <source>
        <dbReference type="PROSITE" id="PS50234"/>
    </source>
</evidence>
<dbReference type="InterPro" id="IPR036465">
    <property type="entry name" value="vWFA_dom_sf"/>
</dbReference>
<reference evidence="3 4" key="1">
    <citation type="submission" date="2016-10" db="EMBL/GenBank/DDBJ databases">
        <authorList>
            <person name="Varghese N."/>
            <person name="Submissions S."/>
        </authorList>
    </citation>
    <scope>NUCLEOTIDE SEQUENCE [LARGE SCALE GENOMIC DNA]</scope>
    <source>
        <strain evidence="3 4">CGMCC 1.7734</strain>
    </source>
</reference>
<evidence type="ECO:0000256" key="1">
    <source>
        <dbReference type="SAM" id="MobiDB-lite"/>
    </source>
</evidence>
<sequence>MLKKFCYVFSIIAVLIVISGCNENEEENQALNEEEKATEQEESITSDKENTGDNNDMTSQDDAKTDNNDILEQVKPIPTNISGFISQQPGMFANKSVYDNEKEVKKQLKKLPPMSENASEKELKKYLAYMYWLVAEDLPNPKDMIKKWEFSSFGNPDLPDSRYHFKENYNIEVILDSSGSMAAVTTVGKTRMELAKETINNFLKNIPEKANVSLRVYGHKGSGSDADKDMSCSAIEQVYGFAPYNANKIQQALNKFSPKGWTPIAAALKQSKEALKQFEAKNNSNLIYLVSDGVSTCDGDPVKVAKSLSNSNAKPVINIIGYQADGKAQEQLQKMAEASNGVYTTANDQNELEEEFDRAEEVLELWKEWKEDALQDLDAMSVNNGFDIMELSNNWHFRSLSQGNHLLAAINLAEEAGIVTFEQEQKLQKRAHKVNDMVKQLDGEIEENLKNISTENIKKTKKSINEKFNKQTQN</sequence>
<evidence type="ECO:0000313" key="4">
    <source>
        <dbReference type="Proteomes" id="UP000198733"/>
    </source>
</evidence>